<dbReference type="Proteomes" id="UP000242469">
    <property type="component" value="Unassembled WGS sequence"/>
</dbReference>
<feature type="transmembrane region" description="Helical" evidence="1">
    <location>
        <begin position="171"/>
        <end position="188"/>
    </location>
</feature>
<keyword evidence="1" id="KW-1133">Transmembrane helix</keyword>
<reference evidence="3" key="1">
    <citation type="submission" date="2016-10" db="EMBL/GenBank/DDBJ databases">
        <authorList>
            <person name="Varghese N."/>
            <person name="Submissions S."/>
        </authorList>
    </citation>
    <scope>NUCLEOTIDE SEQUENCE [LARGE SCALE GENOMIC DNA]</scope>
    <source>
        <strain evidence="3">DSM 11526</strain>
    </source>
</reference>
<evidence type="ECO:0000256" key="1">
    <source>
        <dbReference type="SAM" id="Phobius"/>
    </source>
</evidence>
<protein>
    <recommendedName>
        <fullName evidence="4">Na+/H+ antiporter NhaD</fullName>
    </recommendedName>
</protein>
<dbReference type="STRING" id="1122198.SAMN02745729_12413"/>
<feature type="transmembrane region" description="Helical" evidence="1">
    <location>
        <begin position="128"/>
        <end position="150"/>
    </location>
</feature>
<evidence type="ECO:0000313" key="3">
    <source>
        <dbReference type="Proteomes" id="UP000242469"/>
    </source>
</evidence>
<keyword evidence="3" id="KW-1185">Reference proteome</keyword>
<feature type="transmembrane region" description="Helical" evidence="1">
    <location>
        <begin position="422"/>
        <end position="440"/>
    </location>
</feature>
<dbReference type="RefSeq" id="WP_091827995.1">
    <property type="nucleotide sequence ID" value="NZ_FNRJ01000024.1"/>
</dbReference>
<dbReference type="OrthoDB" id="8523687at2"/>
<feature type="transmembrane region" description="Helical" evidence="1">
    <location>
        <begin position="263"/>
        <end position="280"/>
    </location>
</feature>
<feature type="transmembrane region" description="Helical" evidence="1">
    <location>
        <begin position="64"/>
        <end position="83"/>
    </location>
</feature>
<dbReference type="EMBL" id="FNRJ01000024">
    <property type="protein sequence ID" value="SEB15304.1"/>
    <property type="molecule type" value="Genomic_DNA"/>
</dbReference>
<feature type="transmembrane region" description="Helical" evidence="1">
    <location>
        <begin position="380"/>
        <end position="402"/>
    </location>
</feature>
<feature type="transmembrane region" description="Helical" evidence="1">
    <location>
        <begin position="38"/>
        <end position="57"/>
    </location>
</feature>
<keyword evidence="1" id="KW-0472">Membrane</keyword>
<proteinExistence type="predicted"/>
<evidence type="ECO:0000313" key="2">
    <source>
        <dbReference type="EMBL" id="SEB15304.1"/>
    </source>
</evidence>
<gene>
    <name evidence="2" type="ORF">SAMN02745729_12413</name>
</gene>
<keyword evidence="1" id="KW-0812">Transmembrane</keyword>
<sequence length="441" mass="47558">MQQNPTAGERSGVAIDTLSGLLIFATLVMALIDTFDLAVLALPATLTAWAFVLLEYLRLNRKQRIQISVLCAIGAAFTGWAWSQGSDAQLIDLLGEHLKLAMLLAAVNFIRLSTQLAPATDSPGPRSFLLTLGGMHLFSSVANFSSMLLVGEQIKRKGTLSPLSQIILARGFSLAIMWSPFLSILPLVLEQVPGAELYSIYPFSAALAVIGLLLTFLDVRHRHNDEYHHYSGFPMTLGTLLLPLCLISTILLAAWIWPQLPTVGAVSLLAILTPLMMLTLRRGPLQATSRVIKHITQRLADTRAEISLFLSAGFLAAGVKACIAVGLIDLPFTHTDATVASIVMISIVVLAYLGIHQFALVAICAGLLADVTTAPTLMAIAYIVATSVSMSGSTFSGVNFILQARFACPARSLLRNNLNYSVMMLVAASLLMYLMQYMGVR</sequence>
<evidence type="ECO:0008006" key="4">
    <source>
        <dbReference type="Google" id="ProtNLM"/>
    </source>
</evidence>
<organism evidence="2 3">
    <name type="scientific">Marinobacterium iners DSM 11526</name>
    <dbReference type="NCBI Taxonomy" id="1122198"/>
    <lineage>
        <taxon>Bacteria</taxon>
        <taxon>Pseudomonadati</taxon>
        <taxon>Pseudomonadota</taxon>
        <taxon>Gammaproteobacteria</taxon>
        <taxon>Oceanospirillales</taxon>
        <taxon>Oceanospirillaceae</taxon>
        <taxon>Marinobacterium</taxon>
    </lineage>
</organism>
<feature type="transmembrane region" description="Helical" evidence="1">
    <location>
        <begin position="306"/>
        <end position="328"/>
    </location>
</feature>
<feature type="transmembrane region" description="Helical" evidence="1">
    <location>
        <begin position="340"/>
        <end position="368"/>
    </location>
</feature>
<dbReference type="AlphaFoldDB" id="A0A1H4H0M3"/>
<accession>A0A1H4H0M3</accession>
<feature type="transmembrane region" description="Helical" evidence="1">
    <location>
        <begin position="12"/>
        <end position="32"/>
    </location>
</feature>
<name>A0A1H4H0M3_9GAMM</name>
<feature type="transmembrane region" description="Helical" evidence="1">
    <location>
        <begin position="237"/>
        <end position="257"/>
    </location>
</feature>
<feature type="transmembrane region" description="Helical" evidence="1">
    <location>
        <begin position="200"/>
        <end position="217"/>
    </location>
</feature>